<dbReference type="SUPFAM" id="SSF53300">
    <property type="entry name" value="vWA-like"/>
    <property type="match status" value="1"/>
</dbReference>
<dbReference type="Gene3D" id="3.40.50.410">
    <property type="entry name" value="von Willebrand factor, type A domain"/>
    <property type="match status" value="1"/>
</dbReference>
<name>A0ABR5SK19_9BACT</name>
<dbReference type="InterPro" id="IPR036465">
    <property type="entry name" value="vWFA_dom_sf"/>
</dbReference>
<dbReference type="EMBL" id="LNQR01000018">
    <property type="protein sequence ID" value="KWT92909.1"/>
    <property type="molecule type" value="Genomic_DNA"/>
</dbReference>
<proteinExistence type="predicted"/>
<protein>
    <submittedName>
        <fullName evidence="2">VWA domain-containing protein</fullName>
    </submittedName>
</protein>
<dbReference type="Proteomes" id="UP000060487">
    <property type="component" value="Unassembled WGS sequence"/>
</dbReference>
<keyword evidence="3" id="KW-1185">Reference proteome</keyword>
<dbReference type="RefSeq" id="WP_085050873.1">
    <property type="nucleotide sequence ID" value="NZ_LNQR01000018.1"/>
</dbReference>
<evidence type="ECO:0000259" key="1">
    <source>
        <dbReference type="PROSITE" id="PS50234"/>
    </source>
</evidence>
<dbReference type="PROSITE" id="PS50234">
    <property type="entry name" value="VWFA"/>
    <property type="match status" value="1"/>
</dbReference>
<evidence type="ECO:0000313" key="2">
    <source>
        <dbReference type="EMBL" id="KWT92909.1"/>
    </source>
</evidence>
<comment type="caution">
    <text evidence="2">The sequence shown here is derived from an EMBL/GenBank/DDBJ whole genome shotgun (WGS) entry which is preliminary data.</text>
</comment>
<accession>A0ABR5SK19</accession>
<evidence type="ECO:0000313" key="3">
    <source>
        <dbReference type="Proteomes" id="UP000060487"/>
    </source>
</evidence>
<dbReference type="InterPro" id="IPR002035">
    <property type="entry name" value="VWF_A"/>
</dbReference>
<sequence>MYDAEISRSNPGCFLFLIDQSGSMSDPFGGSDTISKSQGVADTINKLIANLILKCTKDDGIRDYFEIGVIGYGNPEVAPAFSGIFAGHELIKIEALGNNPLRIEERMQQFPAEGGSTAEKPVKFPIWFEPVANNATPMCKAITYAKTILERWTAAHPDSYPPIAINITDGDSTDGNPIPYAMDLYRLGTNNGNCLFFNIHISSKKAVPILYPDTDALLPDQLGKSLFEMSSLLPEPMTQAARKDGYNVLAQSRGFGFNADLVSLIKFIDIGTRVGNLR</sequence>
<feature type="domain" description="VWFA" evidence="1">
    <location>
        <begin position="13"/>
        <end position="249"/>
    </location>
</feature>
<reference evidence="2 3" key="1">
    <citation type="submission" date="2015-11" db="EMBL/GenBank/DDBJ databases">
        <authorList>
            <person name="Lin W."/>
        </authorList>
    </citation>
    <scope>NUCLEOTIDE SEQUENCE [LARGE SCALE GENOMIC DNA]</scope>
    <source>
        <strain evidence="2 3">HCH-1</strain>
    </source>
</reference>
<organism evidence="2 3">
    <name type="scientific">Candidatus Magnetominusculus xianensis</name>
    <dbReference type="NCBI Taxonomy" id="1748249"/>
    <lineage>
        <taxon>Bacteria</taxon>
        <taxon>Pseudomonadati</taxon>
        <taxon>Nitrospirota</taxon>
        <taxon>Nitrospiria</taxon>
        <taxon>Nitrospirales</taxon>
        <taxon>Nitrospiraceae</taxon>
        <taxon>Candidatus Magnetominusculus</taxon>
    </lineage>
</organism>
<gene>
    <name evidence="2" type="ORF">ASN18_0344</name>
</gene>